<evidence type="ECO:0000256" key="6">
    <source>
        <dbReference type="ARBA" id="ARBA00022782"/>
    </source>
</evidence>
<organism evidence="12 13">
    <name type="scientific">Candidula unifasciata</name>
    <dbReference type="NCBI Taxonomy" id="100452"/>
    <lineage>
        <taxon>Eukaryota</taxon>
        <taxon>Metazoa</taxon>
        <taxon>Spiralia</taxon>
        <taxon>Lophotrochozoa</taxon>
        <taxon>Mollusca</taxon>
        <taxon>Gastropoda</taxon>
        <taxon>Heterobranchia</taxon>
        <taxon>Euthyneura</taxon>
        <taxon>Panpulmonata</taxon>
        <taxon>Eupulmonata</taxon>
        <taxon>Stylommatophora</taxon>
        <taxon>Helicina</taxon>
        <taxon>Helicoidea</taxon>
        <taxon>Geomitridae</taxon>
        <taxon>Candidula</taxon>
    </lineage>
</organism>
<dbReference type="PANTHER" id="PTHR31054">
    <property type="entry name" value="ZYGOTE ARREST PROTEIN 1-LIKE ISOFORM X1"/>
    <property type="match status" value="1"/>
</dbReference>
<dbReference type="Pfam" id="PF13695">
    <property type="entry name" value="Zn_ribbon_3CxxC"/>
    <property type="match status" value="1"/>
</dbReference>
<evidence type="ECO:0000256" key="10">
    <source>
        <dbReference type="ARBA" id="ARBA00034699"/>
    </source>
</evidence>
<dbReference type="GO" id="GO:0048477">
    <property type="term" value="P:oogenesis"/>
    <property type="evidence" value="ECO:0007669"/>
    <property type="project" value="UniProtKB-KW"/>
</dbReference>
<evidence type="ECO:0000256" key="2">
    <source>
        <dbReference type="ARBA" id="ARBA00022473"/>
    </source>
</evidence>
<dbReference type="PANTHER" id="PTHR31054:SF3">
    <property type="entry name" value="ZYGOTE ARREST PROTEIN 1-LIKE"/>
    <property type="match status" value="1"/>
</dbReference>
<dbReference type="Proteomes" id="UP000678393">
    <property type="component" value="Unassembled WGS sequence"/>
</dbReference>
<keyword evidence="3" id="KW-0963">Cytoplasm</keyword>
<dbReference type="AlphaFoldDB" id="A0A8S4A273"/>
<dbReference type="GO" id="GO:0008270">
    <property type="term" value="F:zinc ion binding"/>
    <property type="evidence" value="ECO:0007669"/>
    <property type="project" value="UniProtKB-KW"/>
</dbReference>
<dbReference type="InterPro" id="IPR001368">
    <property type="entry name" value="TNFR/NGFR_Cys_rich_reg"/>
</dbReference>
<accession>A0A8S4A273</accession>
<comment type="caution">
    <text evidence="12">The sequence shown here is derived from an EMBL/GenBank/DDBJ whole genome shotgun (WGS) entry which is preliminary data.</text>
</comment>
<comment type="subcellular location">
    <subcellularLocation>
        <location evidence="1">Cytoplasm</location>
    </subcellularLocation>
</comment>
<evidence type="ECO:0000256" key="7">
    <source>
        <dbReference type="ARBA" id="ARBA00022833"/>
    </source>
</evidence>
<keyword evidence="4" id="KW-0479">Metal-binding</keyword>
<sequence length="102" mass="11772">MRILINMSDLGRMYGYFRCSSCRKTWESSHVYCTQGSFQAKYGQECKSCRVICMPYRVEKLKCSICGQHDCNCQRNKDKHTDPNKPHRADLCAKCQAGYPCA</sequence>
<keyword evidence="13" id="KW-1185">Reference proteome</keyword>
<keyword evidence="7" id="KW-0862">Zinc</keyword>
<dbReference type="OrthoDB" id="9885288at2759"/>
<keyword evidence="5" id="KW-0863">Zinc-finger</keyword>
<evidence type="ECO:0000256" key="3">
    <source>
        <dbReference type="ARBA" id="ARBA00022490"/>
    </source>
</evidence>
<keyword evidence="8" id="KW-0694">RNA-binding</keyword>
<evidence type="ECO:0000256" key="5">
    <source>
        <dbReference type="ARBA" id="ARBA00022771"/>
    </source>
</evidence>
<dbReference type="SMART" id="SM01328">
    <property type="entry name" value="zf-3CxxC"/>
    <property type="match status" value="1"/>
</dbReference>
<evidence type="ECO:0000256" key="9">
    <source>
        <dbReference type="ARBA" id="ARBA00022943"/>
    </source>
</evidence>
<dbReference type="GO" id="GO:0006412">
    <property type="term" value="P:translation"/>
    <property type="evidence" value="ECO:0007669"/>
    <property type="project" value="TreeGrafter"/>
</dbReference>
<evidence type="ECO:0000256" key="8">
    <source>
        <dbReference type="ARBA" id="ARBA00022884"/>
    </source>
</evidence>
<name>A0A8S4A273_9EUPU</name>
<dbReference type="GO" id="GO:0003729">
    <property type="term" value="F:mRNA binding"/>
    <property type="evidence" value="ECO:0007669"/>
    <property type="project" value="UniProtKB-ARBA"/>
</dbReference>
<evidence type="ECO:0000313" key="12">
    <source>
        <dbReference type="EMBL" id="CAG5133146.1"/>
    </source>
</evidence>
<comment type="similarity">
    <text evidence="10">Belongs to the ZAR1 family.</text>
</comment>
<feature type="domain" description="TNFR-Cys" evidence="11">
    <location>
        <begin position="33"/>
        <end position="73"/>
    </location>
</feature>
<reference evidence="12" key="1">
    <citation type="submission" date="2021-04" db="EMBL/GenBank/DDBJ databases">
        <authorList>
            <consortium name="Molecular Ecology Group"/>
        </authorList>
    </citation>
    <scope>NUCLEOTIDE SEQUENCE</scope>
</reference>
<keyword evidence="2" id="KW-0217">Developmental protein</keyword>
<dbReference type="GO" id="GO:0005737">
    <property type="term" value="C:cytoplasm"/>
    <property type="evidence" value="ECO:0007669"/>
    <property type="project" value="UniProtKB-SubCell"/>
</dbReference>
<dbReference type="InterPro" id="IPR026775">
    <property type="entry name" value="Zar1"/>
</dbReference>
<dbReference type="EMBL" id="CAJHNH020005962">
    <property type="protein sequence ID" value="CAG5133146.1"/>
    <property type="molecule type" value="Genomic_DNA"/>
</dbReference>
<keyword evidence="6" id="KW-0221">Differentiation</keyword>
<dbReference type="InterPro" id="IPR027377">
    <property type="entry name" value="ZAR1/RTP1-5-like_Znf-3CxxC"/>
</dbReference>
<evidence type="ECO:0000256" key="4">
    <source>
        <dbReference type="ARBA" id="ARBA00022723"/>
    </source>
</evidence>
<dbReference type="PROSITE" id="PS00652">
    <property type="entry name" value="TNFR_NGFR_1"/>
    <property type="match status" value="1"/>
</dbReference>
<evidence type="ECO:0000256" key="1">
    <source>
        <dbReference type="ARBA" id="ARBA00004496"/>
    </source>
</evidence>
<evidence type="ECO:0000259" key="11">
    <source>
        <dbReference type="PROSITE" id="PS00652"/>
    </source>
</evidence>
<evidence type="ECO:0000313" key="13">
    <source>
        <dbReference type="Proteomes" id="UP000678393"/>
    </source>
</evidence>
<proteinExistence type="inferred from homology"/>
<gene>
    <name evidence="12" type="ORF">CUNI_LOCUS18704</name>
</gene>
<protein>
    <recommendedName>
        <fullName evidence="11">TNFR-Cys domain-containing protein</fullName>
    </recommendedName>
</protein>
<keyword evidence="9" id="KW-0896">Oogenesis</keyword>
<dbReference type="GO" id="GO:0017148">
    <property type="term" value="P:negative regulation of translation"/>
    <property type="evidence" value="ECO:0007669"/>
    <property type="project" value="UniProtKB-ARBA"/>
</dbReference>